<proteinExistence type="predicted"/>
<dbReference type="EMBL" id="LC010242">
    <property type="protein sequence ID" value="BAP84580.1"/>
    <property type="molecule type" value="Genomic_DNA"/>
</dbReference>
<evidence type="ECO:0000313" key="1">
    <source>
        <dbReference type="EMBL" id="BAP84580.1"/>
    </source>
</evidence>
<reference evidence="1" key="1">
    <citation type="submission" date="2014-11" db="EMBL/GenBank/DDBJ databases">
        <title>Purification and characterization of bacteriocin produced by Weissella cibaria 860106.</title>
        <authorList>
            <person name="Chen Y.S."/>
            <person name="Tsai S.H."/>
            <person name="Chang T.Y."/>
            <person name="Wen H.L."/>
            <person name="Liao C.C."/>
            <person name="Pan S.F."/>
            <person name="Chiu C.M."/>
            <person name="Wu W.C."/>
            <person name="Yanagida F."/>
            <person name="Srionnual S."/>
        </authorList>
    </citation>
    <scope>NUCLEOTIDE SEQUENCE</scope>
    <source>
        <strain evidence="1">860106</strain>
    </source>
</reference>
<sequence length="52" mass="5685">MDKLSKFESLSDANLSTIVGGSDKNNVFFQIGKRYVAPVLYWFGKGAEGIKG</sequence>
<dbReference type="AlphaFoldDB" id="A0A0B6VH20"/>
<organism evidence="1">
    <name type="scientific">Weissella cibaria</name>
    <dbReference type="NCBI Taxonomy" id="137591"/>
    <lineage>
        <taxon>Bacteria</taxon>
        <taxon>Bacillati</taxon>
        <taxon>Bacillota</taxon>
        <taxon>Bacilli</taxon>
        <taxon>Lactobacillales</taxon>
        <taxon>Lactobacillaceae</taxon>
        <taxon>Weissella</taxon>
    </lineage>
</organism>
<dbReference type="RefSeq" id="WP_172437031.1">
    <property type="nucleotide sequence ID" value="NZ_CP138904.1"/>
</dbReference>
<accession>A0A0B6VH20</accession>
<protein>
    <submittedName>
        <fullName evidence="1">Weissellicin 110</fullName>
    </submittedName>
</protein>
<name>A0A0B6VH20_9LACO</name>